<dbReference type="InterPro" id="IPR011992">
    <property type="entry name" value="EF-hand-dom_pair"/>
</dbReference>
<dbReference type="Proteomes" id="UP000028837">
    <property type="component" value="Unassembled WGS sequence"/>
</dbReference>
<dbReference type="GO" id="GO:0004683">
    <property type="term" value="F:calcium/calmodulin-dependent protein kinase activity"/>
    <property type="evidence" value="ECO:0007669"/>
    <property type="project" value="UniProtKB-EC"/>
</dbReference>
<evidence type="ECO:0000256" key="1">
    <source>
        <dbReference type="ARBA" id="ARBA00022837"/>
    </source>
</evidence>
<dbReference type="InterPro" id="IPR018247">
    <property type="entry name" value="EF_Hand_1_Ca_BS"/>
</dbReference>
<accession>A0A086JMS0</accession>
<keyword evidence="3" id="KW-0808">Transferase</keyword>
<name>A0A086JMS0_TOXGO</name>
<comment type="caution">
    <text evidence="3">The sequence shown here is derived from an EMBL/GenBank/DDBJ whole genome shotgun (WGS) entry which is preliminary data.</text>
</comment>
<keyword evidence="3" id="KW-0418">Kinase</keyword>
<gene>
    <name evidence="3" type="ORF">TGDOM2_305860B</name>
</gene>
<evidence type="ECO:0000259" key="2">
    <source>
        <dbReference type="PROSITE" id="PS50222"/>
    </source>
</evidence>
<dbReference type="EMBL" id="AHZU02001334">
    <property type="protein sequence ID" value="KFG33438.1"/>
    <property type="molecule type" value="Genomic_DNA"/>
</dbReference>
<dbReference type="Pfam" id="PF00036">
    <property type="entry name" value="EF-hand_1"/>
    <property type="match status" value="1"/>
</dbReference>
<feature type="non-terminal residue" evidence="3">
    <location>
        <position position="1"/>
    </location>
</feature>
<dbReference type="InterPro" id="IPR002048">
    <property type="entry name" value="EF_hand_dom"/>
</dbReference>
<evidence type="ECO:0000313" key="3">
    <source>
        <dbReference type="EMBL" id="KFG33438.1"/>
    </source>
</evidence>
<protein>
    <submittedName>
        <fullName evidence="3">Calcium-dependent protein kinase CDPK3</fullName>
        <ecNumber evidence="3">2.7.11.17</ecNumber>
    </submittedName>
</protein>
<dbReference type="SUPFAM" id="SSF47473">
    <property type="entry name" value="EF-hand"/>
    <property type="match status" value="1"/>
</dbReference>
<feature type="domain" description="EF-hand" evidence="2">
    <location>
        <begin position="7"/>
        <end position="42"/>
    </location>
</feature>
<dbReference type="AlphaFoldDB" id="A0A086JMS0"/>
<dbReference type="PROSITE" id="PS50222">
    <property type="entry name" value="EF_HAND_2"/>
    <property type="match status" value="1"/>
</dbReference>
<dbReference type="EC" id="2.7.11.17" evidence="3"/>
<dbReference type="SMART" id="SM00054">
    <property type="entry name" value="EFh"/>
    <property type="match status" value="1"/>
</dbReference>
<dbReference type="VEuPathDB" id="ToxoDB:TGDOM2_305860B"/>
<dbReference type="PROSITE" id="PS00018">
    <property type="entry name" value="EF_HAND_1"/>
    <property type="match status" value="1"/>
</dbReference>
<evidence type="ECO:0000313" key="4">
    <source>
        <dbReference type="Proteomes" id="UP000028837"/>
    </source>
</evidence>
<reference evidence="3 4" key="1">
    <citation type="submission" date="2014-02" db="EMBL/GenBank/DDBJ databases">
        <authorList>
            <person name="Sibley D."/>
            <person name="Venepally P."/>
            <person name="Karamycheva S."/>
            <person name="Hadjithomas M."/>
            <person name="Khan A."/>
            <person name="Brunk B."/>
            <person name="Roos D."/>
            <person name="Caler E."/>
            <person name="Lorenzi H."/>
        </authorList>
    </citation>
    <scope>NUCLEOTIDE SEQUENCE [LARGE SCALE GENOMIC DNA]</scope>
    <source>
        <strain evidence="3 4">GAB2-2007-GAL-DOM2</strain>
    </source>
</reference>
<organism evidence="3 4">
    <name type="scientific">Toxoplasma gondii GAB2-2007-GAL-DOM2</name>
    <dbReference type="NCBI Taxonomy" id="1130820"/>
    <lineage>
        <taxon>Eukaryota</taxon>
        <taxon>Sar</taxon>
        <taxon>Alveolata</taxon>
        <taxon>Apicomplexa</taxon>
        <taxon>Conoidasida</taxon>
        <taxon>Coccidia</taxon>
        <taxon>Eucoccidiorida</taxon>
        <taxon>Eimeriorina</taxon>
        <taxon>Sarcocystidae</taxon>
        <taxon>Toxoplasma</taxon>
    </lineage>
</organism>
<sequence length="46" mass="5458">LFGVTEVDDETWHQVLQECDKNNDGEVDFEEFVEMMQKICDVKVKH</sequence>
<dbReference type="GO" id="GO:0005509">
    <property type="term" value="F:calcium ion binding"/>
    <property type="evidence" value="ECO:0007669"/>
    <property type="project" value="InterPro"/>
</dbReference>
<keyword evidence="1" id="KW-0106">Calcium</keyword>
<proteinExistence type="predicted"/>
<dbReference type="Gene3D" id="1.10.238.10">
    <property type="entry name" value="EF-hand"/>
    <property type="match status" value="1"/>
</dbReference>